<feature type="repeat" description="TPR" evidence="3">
    <location>
        <begin position="683"/>
        <end position="716"/>
    </location>
</feature>
<dbReference type="Proteomes" id="UP000229383">
    <property type="component" value="Unassembled WGS sequence"/>
</dbReference>
<feature type="transmembrane region" description="Helical" evidence="5">
    <location>
        <begin position="190"/>
        <end position="210"/>
    </location>
</feature>
<evidence type="ECO:0000256" key="1">
    <source>
        <dbReference type="ARBA" id="ARBA00022737"/>
    </source>
</evidence>
<gene>
    <name evidence="6" type="ORF">COU46_02375</name>
</gene>
<dbReference type="GO" id="GO:0046813">
    <property type="term" value="P:receptor-mediated virion attachment to host cell"/>
    <property type="evidence" value="ECO:0007669"/>
    <property type="project" value="TreeGrafter"/>
</dbReference>
<feature type="transmembrane region" description="Helical" evidence="5">
    <location>
        <begin position="34"/>
        <end position="55"/>
    </location>
</feature>
<dbReference type="SUPFAM" id="SSF48452">
    <property type="entry name" value="TPR-like"/>
    <property type="match status" value="2"/>
</dbReference>
<keyword evidence="1" id="KW-0677">Repeat</keyword>
<accession>A0A2H0TFE1</accession>
<evidence type="ECO:0000313" key="6">
    <source>
        <dbReference type="EMBL" id="PIR70279.1"/>
    </source>
</evidence>
<feature type="transmembrane region" description="Helical" evidence="5">
    <location>
        <begin position="459"/>
        <end position="482"/>
    </location>
</feature>
<protein>
    <submittedName>
        <fullName evidence="6">Uncharacterized protein</fullName>
    </submittedName>
</protein>
<dbReference type="PANTHER" id="PTHR44858">
    <property type="entry name" value="TETRATRICOPEPTIDE REPEAT PROTEIN 6"/>
    <property type="match status" value="1"/>
</dbReference>
<dbReference type="Gene3D" id="1.25.40.10">
    <property type="entry name" value="Tetratricopeptide repeat domain"/>
    <property type="match status" value="1"/>
</dbReference>
<evidence type="ECO:0000256" key="5">
    <source>
        <dbReference type="SAM" id="Phobius"/>
    </source>
</evidence>
<keyword evidence="5" id="KW-1133">Transmembrane helix</keyword>
<feature type="transmembrane region" description="Helical" evidence="5">
    <location>
        <begin position="222"/>
        <end position="237"/>
    </location>
</feature>
<keyword evidence="5" id="KW-0812">Transmembrane</keyword>
<feature type="transmembrane region" description="Helical" evidence="5">
    <location>
        <begin position="150"/>
        <end position="170"/>
    </location>
</feature>
<dbReference type="InterPro" id="IPR011990">
    <property type="entry name" value="TPR-like_helical_dom_sf"/>
</dbReference>
<sequence>MNDTFSEYFKVEEKIEHHEPESSSKWSWDNLSKWVFYIFVGLAPVLFLPVTIAPVEINKAYISYFLVLVSFIFWLLGRVQEGKVRIPKAHILGLVVLLAIVAFVSGLFSISGHASFGGIGQEDGTVIAFVMFALTAFLASSLFRKENNMLLLFLILFASSIAVFLFQFLHSFLGISLFGKTYFPVLSSNFIGSFNSFGLYWGLIGILSLFMAELIIKNKYKIFYYLITLASIFWLVVVNFNIAWWIVTAFSAILLVYLFSYGKSIKDIGLAPVAFLLISLLFIITPVLGQSISSVFGVGSIDVRPSLESSWNVTASTLEKDLFLGSGPNTFSYDWALYKPVAVNNTPFWAVRFNSGSGYLPTLLATLGLAGGIVILLLIGSLLLSGFRAITHSDEKKGHNMLLMLSFLGTLYLLTAAFLFTPGFLLVLLMFVFIGLFVSQMAAHGVVKEFDFSLFGSSGIGFVSSMVILSLFLASISGLYLLGQNYAGAIAYGKSVRLFNEGDINGAKLAAESAVSLDKNDRYLRSLSDIDVAKLSQILQQPGLSADEVRGQFQVTLNSAIQYAQEAIKINSADSRNWMTLARIYEAVIPFNITGAGELSKSAYDNAITRDPKNPEPLISKAQVEMQSGNNGPATDLLTKANELKSDNAFSRFLLAQLKAREGNLNEAIKETENAFFLSQNDVGILFQLGLLYYQAGQVDNSRVVFERAIELNDNYSNARYFLGLIYDQQGEKEKALAQFQKIEALNPDNQEVKTIISNLEEGKAALDAISPPGPAPEERDTPPLDTPEN</sequence>
<dbReference type="PROSITE" id="PS50005">
    <property type="entry name" value="TPR"/>
    <property type="match status" value="2"/>
</dbReference>
<feature type="transmembrane region" description="Helical" evidence="5">
    <location>
        <begin position="124"/>
        <end position="143"/>
    </location>
</feature>
<dbReference type="InterPro" id="IPR050498">
    <property type="entry name" value="Ycf3"/>
</dbReference>
<name>A0A2H0TFE1_9BACT</name>
<feature type="transmembrane region" description="Helical" evidence="5">
    <location>
        <begin position="268"/>
        <end position="288"/>
    </location>
</feature>
<feature type="transmembrane region" description="Helical" evidence="5">
    <location>
        <begin position="61"/>
        <end position="79"/>
    </location>
</feature>
<dbReference type="PANTHER" id="PTHR44858:SF1">
    <property type="entry name" value="UDP-N-ACETYLGLUCOSAMINE--PEPTIDE N-ACETYLGLUCOSAMINYLTRANSFERASE SPINDLY-RELATED"/>
    <property type="match status" value="1"/>
</dbReference>
<dbReference type="Pfam" id="PF13432">
    <property type="entry name" value="TPR_16"/>
    <property type="match status" value="1"/>
</dbReference>
<dbReference type="InterPro" id="IPR019734">
    <property type="entry name" value="TPR_rpt"/>
</dbReference>
<dbReference type="EMBL" id="PFCN01000029">
    <property type="protein sequence ID" value="PIR70279.1"/>
    <property type="molecule type" value="Genomic_DNA"/>
</dbReference>
<dbReference type="SMART" id="SM00028">
    <property type="entry name" value="TPR"/>
    <property type="match status" value="4"/>
</dbReference>
<evidence type="ECO:0000313" key="7">
    <source>
        <dbReference type="Proteomes" id="UP000229383"/>
    </source>
</evidence>
<feature type="region of interest" description="Disordered" evidence="4">
    <location>
        <begin position="767"/>
        <end position="790"/>
    </location>
</feature>
<proteinExistence type="predicted"/>
<feature type="transmembrane region" description="Helical" evidence="5">
    <location>
        <begin position="402"/>
        <end position="420"/>
    </location>
</feature>
<comment type="caution">
    <text evidence="6">The sequence shown here is derived from an EMBL/GenBank/DDBJ whole genome shotgun (WGS) entry which is preliminary data.</text>
</comment>
<evidence type="ECO:0000256" key="4">
    <source>
        <dbReference type="SAM" id="MobiDB-lite"/>
    </source>
</evidence>
<organism evidence="6 7">
    <name type="scientific">Candidatus Niyogibacteria bacterium CG10_big_fil_rev_8_21_14_0_10_42_19</name>
    <dbReference type="NCBI Taxonomy" id="1974725"/>
    <lineage>
        <taxon>Bacteria</taxon>
        <taxon>Candidatus Niyogiibacteriota</taxon>
    </lineage>
</organism>
<feature type="repeat" description="TPR" evidence="3">
    <location>
        <begin position="717"/>
        <end position="750"/>
    </location>
</feature>
<feature type="transmembrane region" description="Helical" evidence="5">
    <location>
        <begin position="363"/>
        <end position="390"/>
    </location>
</feature>
<feature type="transmembrane region" description="Helical" evidence="5">
    <location>
        <begin position="426"/>
        <end position="447"/>
    </location>
</feature>
<keyword evidence="2 3" id="KW-0802">TPR repeat</keyword>
<dbReference type="AlphaFoldDB" id="A0A2H0TFE1"/>
<feature type="transmembrane region" description="Helical" evidence="5">
    <location>
        <begin position="243"/>
        <end position="261"/>
    </location>
</feature>
<keyword evidence="5" id="KW-0472">Membrane</keyword>
<evidence type="ECO:0000256" key="3">
    <source>
        <dbReference type="PROSITE-ProRule" id="PRU00339"/>
    </source>
</evidence>
<reference evidence="7" key="1">
    <citation type="submission" date="2017-09" db="EMBL/GenBank/DDBJ databases">
        <title>Depth-based differentiation of microbial function through sediment-hosted aquifers and enrichment of novel symbionts in the deep terrestrial subsurface.</title>
        <authorList>
            <person name="Probst A.J."/>
            <person name="Ladd B."/>
            <person name="Jarett J.K."/>
            <person name="Geller-Mcgrath D.E."/>
            <person name="Sieber C.M.K."/>
            <person name="Emerson J.B."/>
            <person name="Anantharaman K."/>
            <person name="Thomas B.C."/>
            <person name="Malmstrom R."/>
            <person name="Stieglmeier M."/>
            <person name="Klingl A."/>
            <person name="Woyke T."/>
            <person name="Ryan C.M."/>
            <person name="Banfield J.F."/>
        </authorList>
    </citation>
    <scope>NUCLEOTIDE SEQUENCE [LARGE SCALE GENOMIC DNA]</scope>
</reference>
<evidence type="ECO:0000256" key="2">
    <source>
        <dbReference type="ARBA" id="ARBA00022803"/>
    </source>
</evidence>
<feature type="transmembrane region" description="Helical" evidence="5">
    <location>
        <begin position="91"/>
        <end position="112"/>
    </location>
</feature>
<dbReference type="GO" id="GO:0009279">
    <property type="term" value="C:cell outer membrane"/>
    <property type="evidence" value="ECO:0007669"/>
    <property type="project" value="TreeGrafter"/>
</dbReference>